<keyword evidence="1" id="KW-0067">ATP-binding</keyword>
<gene>
    <name evidence="1" type="primary">pxpA</name>
    <name evidence="2" type="ORF">BW425_23150</name>
</gene>
<organism evidence="2 3">
    <name type="scientific">Bacillus pseudomycoides</name>
    <dbReference type="NCBI Taxonomy" id="64104"/>
    <lineage>
        <taxon>Bacteria</taxon>
        <taxon>Bacillati</taxon>
        <taxon>Bacillota</taxon>
        <taxon>Bacilli</taxon>
        <taxon>Bacillales</taxon>
        <taxon>Bacillaceae</taxon>
        <taxon>Bacillus</taxon>
        <taxon>Bacillus cereus group</taxon>
    </lineage>
</organism>
<dbReference type="RefSeq" id="WP_016115319.1">
    <property type="nucleotide sequence ID" value="NZ_CP189809.1"/>
</dbReference>
<name>A0A1Y3M8V6_9BACI</name>
<dbReference type="AlphaFoldDB" id="A0A1Y3M8V6"/>
<evidence type="ECO:0000313" key="3">
    <source>
        <dbReference type="Proteomes" id="UP000195321"/>
    </source>
</evidence>
<comment type="subunit">
    <text evidence="1">Forms a complex composed of PxpA, PxpB and PxpC.</text>
</comment>
<proteinExistence type="inferred from homology"/>
<dbReference type="SUPFAM" id="SSF88713">
    <property type="entry name" value="Glycoside hydrolase/deacetylase"/>
    <property type="match status" value="1"/>
</dbReference>
<dbReference type="Gene3D" id="3.20.20.370">
    <property type="entry name" value="Glycoside hydrolase/deacetylase"/>
    <property type="match status" value="1"/>
</dbReference>
<dbReference type="GO" id="GO:0005524">
    <property type="term" value="F:ATP binding"/>
    <property type="evidence" value="ECO:0007669"/>
    <property type="project" value="UniProtKB-UniRule"/>
</dbReference>
<dbReference type="GO" id="GO:0017168">
    <property type="term" value="F:5-oxoprolinase (ATP-hydrolyzing) activity"/>
    <property type="evidence" value="ECO:0007669"/>
    <property type="project" value="UniProtKB-UniRule"/>
</dbReference>
<comment type="similarity">
    <text evidence="1">Belongs to the LamB/PxpA family.</text>
</comment>
<protein>
    <recommendedName>
        <fullName evidence="1">5-oxoprolinase subunit A</fullName>
        <shortName evidence="1">5-OPase subunit A</shortName>
        <ecNumber evidence="1">3.5.2.9</ecNumber>
    </recommendedName>
    <alternativeName>
        <fullName evidence="1">5-oxoprolinase (ATP-hydrolyzing) subunit A</fullName>
    </alternativeName>
</protein>
<dbReference type="EMBL" id="MWPX01000042">
    <property type="protein sequence ID" value="OUM46526.1"/>
    <property type="molecule type" value="Genomic_DNA"/>
</dbReference>
<dbReference type="GO" id="GO:0005975">
    <property type="term" value="P:carbohydrate metabolic process"/>
    <property type="evidence" value="ECO:0007669"/>
    <property type="project" value="InterPro"/>
</dbReference>
<sequence>MVTVDLNCDLGEGFGAYKIGNDDKILPFVSSVNIACGFHAGDPTVMRQTVEKALYHNVEIGAHPGFPDLIGFGRRMMYISPEEVYDYVLYQIGALDGFIRAAGGRMHHVKPHGALYNMAATDQEIADAIAKAIYHINPDLFLYGLANSKFIQAAEKYELKLVQEAFADRTYQLDGTLTSRTEENALIKNEDIAIEQVLQMVKERNVKAVGGKIINIDAQTICIHGDGEHAVQFAERIYRTFRLNNVSICAPK</sequence>
<accession>A0A1Y3M8V6</accession>
<dbReference type="Pfam" id="PF03746">
    <property type="entry name" value="LamB_YcsF"/>
    <property type="match status" value="1"/>
</dbReference>
<dbReference type="NCBIfam" id="NF003814">
    <property type="entry name" value="PRK05406.1-3"/>
    <property type="match status" value="1"/>
</dbReference>
<dbReference type="InterPro" id="IPR011330">
    <property type="entry name" value="Glyco_hydro/deAcase_b/a-brl"/>
</dbReference>
<dbReference type="PANTHER" id="PTHR30292:SF0">
    <property type="entry name" value="5-OXOPROLINASE SUBUNIT A"/>
    <property type="match status" value="1"/>
</dbReference>
<dbReference type="NCBIfam" id="NF003813">
    <property type="entry name" value="PRK05406.1-2"/>
    <property type="match status" value="1"/>
</dbReference>
<comment type="catalytic activity">
    <reaction evidence="1">
        <text>5-oxo-L-proline + ATP + 2 H2O = L-glutamate + ADP + phosphate + H(+)</text>
        <dbReference type="Rhea" id="RHEA:10348"/>
        <dbReference type="ChEBI" id="CHEBI:15377"/>
        <dbReference type="ChEBI" id="CHEBI:15378"/>
        <dbReference type="ChEBI" id="CHEBI:29985"/>
        <dbReference type="ChEBI" id="CHEBI:30616"/>
        <dbReference type="ChEBI" id="CHEBI:43474"/>
        <dbReference type="ChEBI" id="CHEBI:58402"/>
        <dbReference type="ChEBI" id="CHEBI:456216"/>
        <dbReference type="EC" id="3.5.2.9"/>
    </reaction>
</comment>
<dbReference type="Proteomes" id="UP000195321">
    <property type="component" value="Unassembled WGS sequence"/>
</dbReference>
<dbReference type="HAMAP" id="MF_00691">
    <property type="entry name" value="PxpA"/>
    <property type="match status" value="1"/>
</dbReference>
<dbReference type="EC" id="3.5.2.9" evidence="1"/>
<comment type="caution">
    <text evidence="2">The sequence shown here is derived from an EMBL/GenBank/DDBJ whole genome shotgun (WGS) entry which is preliminary data.</text>
</comment>
<evidence type="ECO:0000256" key="1">
    <source>
        <dbReference type="HAMAP-Rule" id="MF_00691"/>
    </source>
</evidence>
<dbReference type="PANTHER" id="PTHR30292">
    <property type="entry name" value="UNCHARACTERIZED PROTEIN YBGL-RELATED"/>
    <property type="match status" value="1"/>
</dbReference>
<comment type="function">
    <text evidence="1">Catalyzes the cleavage of 5-oxoproline to form L-glutamate coupled to the hydrolysis of ATP to ADP and inorganic phosphate.</text>
</comment>
<dbReference type="CDD" id="cd10787">
    <property type="entry name" value="LamB_YcsF_like"/>
    <property type="match status" value="1"/>
</dbReference>
<dbReference type="NCBIfam" id="NF003816">
    <property type="entry name" value="PRK05406.1-5"/>
    <property type="match status" value="1"/>
</dbReference>
<evidence type="ECO:0000313" key="2">
    <source>
        <dbReference type="EMBL" id="OUM46526.1"/>
    </source>
</evidence>
<keyword evidence="1" id="KW-0547">Nucleotide-binding</keyword>
<reference evidence="2 3" key="1">
    <citation type="submission" date="2017-02" db="EMBL/GenBank/DDBJ databases">
        <title>Bacillus pseudomycoides isolate FSL K6-0042.</title>
        <authorList>
            <person name="Kovac J."/>
        </authorList>
    </citation>
    <scope>NUCLEOTIDE SEQUENCE [LARGE SCALE GENOMIC DNA]</scope>
    <source>
        <strain evidence="2 3">FSL K6-0042</strain>
    </source>
</reference>
<dbReference type="InterPro" id="IPR005501">
    <property type="entry name" value="LamB/YcsF/PxpA-like"/>
</dbReference>
<keyword evidence="1" id="KW-0378">Hydrolase</keyword>